<dbReference type="AlphaFoldDB" id="A0A239JW80"/>
<dbReference type="PANTHER" id="PTHR36503:SF2">
    <property type="entry name" value="BLR2408 PROTEIN"/>
    <property type="match status" value="1"/>
</dbReference>
<dbReference type="SUPFAM" id="SSF54593">
    <property type="entry name" value="Glyoxalase/Bleomycin resistance protein/Dihydroxybiphenyl dioxygenase"/>
    <property type="match status" value="1"/>
</dbReference>
<proteinExistence type="predicted"/>
<dbReference type="Pfam" id="PF22677">
    <property type="entry name" value="Ble-like_N"/>
    <property type="match status" value="1"/>
</dbReference>
<dbReference type="InterPro" id="IPR029068">
    <property type="entry name" value="Glyas_Bleomycin-R_OHBP_Dase"/>
</dbReference>
<dbReference type="PROSITE" id="PS51819">
    <property type="entry name" value="VOC"/>
    <property type="match status" value="1"/>
</dbReference>
<dbReference type="InterPro" id="IPR053863">
    <property type="entry name" value="Glyoxy/Ble-like_N"/>
</dbReference>
<protein>
    <recommendedName>
        <fullName evidence="1">VOC domain-containing protein</fullName>
    </recommendedName>
</protein>
<gene>
    <name evidence="2" type="ORF">SAMN05421640_2281</name>
</gene>
<dbReference type="EMBL" id="FZPD01000004">
    <property type="protein sequence ID" value="SNT10196.1"/>
    <property type="molecule type" value="Genomic_DNA"/>
</dbReference>
<evidence type="ECO:0000313" key="3">
    <source>
        <dbReference type="Proteomes" id="UP000198393"/>
    </source>
</evidence>
<feature type="domain" description="VOC" evidence="1">
    <location>
        <begin position="13"/>
        <end position="135"/>
    </location>
</feature>
<dbReference type="PANTHER" id="PTHR36503">
    <property type="entry name" value="BLR2520 PROTEIN"/>
    <property type="match status" value="1"/>
</dbReference>
<organism evidence="2 3">
    <name type="scientific">Ekhidna lutea</name>
    <dbReference type="NCBI Taxonomy" id="447679"/>
    <lineage>
        <taxon>Bacteria</taxon>
        <taxon>Pseudomonadati</taxon>
        <taxon>Bacteroidota</taxon>
        <taxon>Cytophagia</taxon>
        <taxon>Cytophagales</taxon>
        <taxon>Reichenbachiellaceae</taxon>
        <taxon>Ekhidna</taxon>
    </lineage>
</organism>
<dbReference type="Proteomes" id="UP000198393">
    <property type="component" value="Unassembled WGS sequence"/>
</dbReference>
<evidence type="ECO:0000313" key="2">
    <source>
        <dbReference type="EMBL" id="SNT10196.1"/>
    </source>
</evidence>
<sequence length="150" mass="17192">MDRIKQNINTMDQELWLNLPVKDLEKSRTFFTSLGFESTRDSPGMIGFVIGKVPVMMVEESQLEQYTEHKISDTSKGSEFLISVSAPDRAYVDQITEKIEEAGGTVYSNPQEIQGWMYGMAMIDLDGHRWNIIYMDLSAEQAGWDKMPRE</sequence>
<reference evidence="2 3" key="1">
    <citation type="submission" date="2017-06" db="EMBL/GenBank/DDBJ databases">
        <authorList>
            <person name="Kim H.J."/>
            <person name="Triplett B.A."/>
        </authorList>
    </citation>
    <scope>NUCLEOTIDE SEQUENCE [LARGE SCALE GENOMIC DNA]</scope>
    <source>
        <strain evidence="2 3">DSM 19307</strain>
    </source>
</reference>
<accession>A0A239JW80</accession>
<dbReference type="InterPro" id="IPR037523">
    <property type="entry name" value="VOC_core"/>
</dbReference>
<keyword evidence="3" id="KW-1185">Reference proteome</keyword>
<dbReference type="Gene3D" id="3.10.180.10">
    <property type="entry name" value="2,3-Dihydroxybiphenyl 1,2-Dioxygenase, domain 1"/>
    <property type="match status" value="1"/>
</dbReference>
<evidence type="ECO:0000259" key="1">
    <source>
        <dbReference type="PROSITE" id="PS51819"/>
    </source>
</evidence>
<name>A0A239JW80_EKHLU</name>